<dbReference type="AlphaFoldDB" id="A0AAD3U0E4"/>
<name>A0AAD3U0E4_9TREE</name>
<dbReference type="Proteomes" id="UP001222932">
    <property type="component" value="Unassembled WGS sequence"/>
</dbReference>
<comment type="caution">
    <text evidence="1">The sequence shown here is derived from an EMBL/GenBank/DDBJ whole genome shotgun (WGS) entry which is preliminary data.</text>
</comment>
<evidence type="ECO:0000313" key="2">
    <source>
        <dbReference type="Proteomes" id="UP001222932"/>
    </source>
</evidence>
<protein>
    <submittedName>
        <fullName evidence="1">Uncharacterized protein</fullName>
    </submittedName>
</protein>
<evidence type="ECO:0000313" key="1">
    <source>
        <dbReference type="EMBL" id="GMK59787.1"/>
    </source>
</evidence>
<organism evidence="1 2">
    <name type="scientific">Cutaneotrichosporon spelunceum</name>
    <dbReference type="NCBI Taxonomy" id="1672016"/>
    <lineage>
        <taxon>Eukaryota</taxon>
        <taxon>Fungi</taxon>
        <taxon>Dikarya</taxon>
        <taxon>Basidiomycota</taxon>
        <taxon>Agaricomycotina</taxon>
        <taxon>Tremellomycetes</taxon>
        <taxon>Trichosporonales</taxon>
        <taxon>Trichosporonaceae</taxon>
        <taxon>Cutaneotrichosporon</taxon>
    </lineage>
</organism>
<keyword evidence="2" id="KW-1185">Reference proteome</keyword>
<reference evidence="1" key="2">
    <citation type="submission" date="2023-06" db="EMBL/GenBank/DDBJ databases">
        <authorList>
            <person name="Kobayashi Y."/>
            <person name="Kayamori A."/>
            <person name="Aoki K."/>
            <person name="Shiwa Y."/>
            <person name="Fujita N."/>
            <person name="Sugita T."/>
            <person name="Iwasaki W."/>
            <person name="Tanaka N."/>
            <person name="Takashima M."/>
        </authorList>
    </citation>
    <scope>NUCLEOTIDE SEQUENCE</scope>
    <source>
        <strain evidence="1">HIS016</strain>
    </source>
</reference>
<dbReference type="EMBL" id="BTCM01000009">
    <property type="protein sequence ID" value="GMK59787.1"/>
    <property type="molecule type" value="Genomic_DNA"/>
</dbReference>
<reference evidence="1" key="1">
    <citation type="journal article" date="2023" name="BMC Genomics">
        <title>Chromosome-level genome assemblies of Cutaneotrichosporon spp. (Trichosporonales, Basidiomycota) reveal imbalanced evolution between nucleotide sequences and chromosome synteny.</title>
        <authorList>
            <person name="Kobayashi Y."/>
            <person name="Kayamori A."/>
            <person name="Aoki K."/>
            <person name="Shiwa Y."/>
            <person name="Matsutani M."/>
            <person name="Fujita N."/>
            <person name="Sugita T."/>
            <person name="Iwasaki W."/>
            <person name="Tanaka N."/>
            <person name="Takashima M."/>
        </authorList>
    </citation>
    <scope>NUCLEOTIDE SEQUENCE</scope>
    <source>
        <strain evidence="1">HIS016</strain>
    </source>
</reference>
<proteinExistence type="predicted"/>
<gene>
    <name evidence="1" type="ORF">CspeluHIS016_0900040</name>
</gene>
<accession>A0AAD3U0E4</accession>
<sequence length="335" mass="36332">MAVAILPSGLGPLTDSISSVSLDSSAYPHILETVLIYASREALISLRGVSHALRDRADALLSDHILFTSYSPTDVFGKQGRIPGLWPASVWATEGEARVLSYARIADILGPFSAPSSRTSQLASVLNLDAVRLRHHPAGPVSSVCPLHAPLLVTFTTFADVASWDHPAVAEVGPVPDGVEVFVLNLRYDPGRSWMPQAHVPPFARPRSLKRIVIVFTEKTTHQEEEVWFRRASKPMGLLNSIVLGMTMALPRGVEYTLVDAETLRPEWLGTEGGGEGAAGAIERAIKGSVAAGLVKWERWSEEVAAEAVGAIAFRTRTEYRAEVGEEAFRLHTIE</sequence>